<dbReference type="EMBL" id="JAHDYR010000011">
    <property type="protein sequence ID" value="KAG9395362.1"/>
    <property type="molecule type" value="Genomic_DNA"/>
</dbReference>
<evidence type="ECO:0000313" key="2">
    <source>
        <dbReference type="EMBL" id="KAG9395362.1"/>
    </source>
</evidence>
<proteinExistence type="predicted"/>
<dbReference type="CDD" id="cd00519">
    <property type="entry name" value="Lipase_3"/>
    <property type="match status" value="1"/>
</dbReference>
<dbReference type="PANTHER" id="PTHR45856:SF11">
    <property type="entry name" value="FUNGAL LIPASE-LIKE DOMAIN-CONTAINING PROTEIN"/>
    <property type="match status" value="1"/>
</dbReference>
<accession>A0A8J6E568</accession>
<dbReference type="InterPro" id="IPR051218">
    <property type="entry name" value="Sec_MonoDiacylglyc_Lipase"/>
</dbReference>
<sequence>MELSCVAYCGKASEIDNWTCPTCKRLHDIDYHHYIVNKHTDIFLAILTESTANGKTLHIAFRGTEDTINWVENFEAWQETYHEWPDTKVHRGFAKAYKSVRNEIHQEVSQLIHKGGITNVHVTGHSLGGAMATLCAVDLRTSGVVSHSLPLGTYTFGEPRVGDSAFKNLVDRTVDYHYRVVHYADLVPHVPAEKHMVGHYHHSPREIWYNEAFTDFRTCDGSGEDPTCSNTKANWLKHPEFAVHCHTHYFGIHTSTCVC</sequence>
<dbReference type="InterPro" id="IPR002921">
    <property type="entry name" value="Fungal_lipase-type"/>
</dbReference>
<evidence type="ECO:0000259" key="1">
    <source>
        <dbReference type="Pfam" id="PF01764"/>
    </source>
</evidence>
<dbReference type="InterPro" id="IPR029058">
    <property type="entry name" value="AB_hydrolase_fold"/>
</dbReference>
<keyword evidence="3" id="KW-1185">Reference proteome</keyword>
<reference evidence="2" key="1">
    <citation type="submission" date="2021-05" db="EMBL/GenBank/DDBJ databases">
        <title>A free-living protist that lacks canonical eukaryotic 1 DNA replication and segregation systems.</title>
        <authorList>
            <person name="Salas-Leiva D.E."/>
            <person name="Tromer E.C."/>
            <person name="Curtis B.A."/>
            <person name="Jerlstrom-Hultqvist J."/>
            <person name="Kolisko M."/>
            <person name="Yi Z."/>
            <person name="Salas-Leiva J.S."/>
            <person name="Gallot-Lavallee L."/>
            <person name="Kops G.J.P.L."/>
            <person name="Archibald J.M."/>
            <person name="Simpson A.G.B."/>
            <person name="Roger A.J."/>
        </authorList>
    </citation>
    <scope>NUCLEOTIDE SEQUENCE</scope>
    <source>
        <strain evidence="2">BICM</strain>
    </source>
</reference>
<protein>
    <submittedName>
        <fullName evidence="2">Lipase (Class 3)</fullName>
    </submittedName>
</protein>
<dbReference type="Pfam" id="PF01764">
    <property type="entry name" value="Lipase_3"/>
    <property type="match status" value="1"/>
</dbReference>
<dbReference type="GO" id="GO:0006629">
    <property type="term" value="P:lipid metabolic process"/>
    <property type="evidence" value="ECO:0007669"/>
    <property type="project" value="InterPro"/>
</dbReference>
<name>A0A8J6E568_9EUKA</name>
<gene>
    <name evidence="2" type="ORF">J8273_2920</name>
</gene>
<comment type="caution">
    <text evidence="2">The sequence shown here is derived from an EMBL/GenBank/DDBJ whole genome shotgun (WGS) entry which is preliminary data.</text>
</comment>
<feature type="domain" description="Fungal lipase-type" evidence="1">
    <location>
        <begin position="59"/>
        <end position="193"/>
    </location>
</feature>
<dbReference type="PANTHER" id="PTHR45856">
    <property type="entry name" value="ALPHA/BETA-HYDROLASES SUPERFAMILY PROTEIN"/>
    <property type="match status" value="1"/>
</dbReference>
<dbReference type="OrthoDB" id="345705at2759"/>
<dbReference type="AlphaFoldDB" id="A0A8J6E568"/>
<evidence type="ECO:0000313" key="3">
    <source>
        <dbReference type="Proteomes" id="UP000717585"/>
    </source>
</evidence>
<organism evidence="2 3">
    <name type="scientific">Carpediemonas membranifera</name>
    <dbReference type="NCBI Taxonomy" id="201153"/>
    <lineage>
        <taxon>Eukaryota</taxon>
        <taxon>Metamonada</taxon>
        <taxon>Carpediemonas-like organisms</taxon>
        <taxon>Carpediemonas</taxon>
    </lineage>
</organism>
<dbReference type="Gene3D" id="3.40.50.1820">
    <property type="entry name" value="alpha/beta hydrolase"/>
    <property type="match status" value="1"/>
</dbReference>
<dbReference type="Proteomes" id="UP000717585">
    <property type="component" value="Unassembled WGS sequence"/>
</dbReference>
<dbReference type="SUPFAM" id="SSF53474">
    <property type="entry name" value="alpha/beta-Hydrolases"/>
    <property type="match status" value="1"/>
</dbReference>